<dbReference type="AlphaFoldDB" id="A0A210PNE7"/>
<proteinExistence type="predicted"/>
<organism evidence="2 3">
    <name type="scientific">Mizuhopecten yessoensis</name>
    <name type="common">Japanese scallop</name>
    <name type="synonym">Patinopecten yessoensis</name>
    <dbReference type="NCBI Taxonomy" id="6573"/>
    <lineage>
        <taxon>Eukaryota</taxon>
        <taxon>Metazoa</taxon>
        <taxon>Spiralia</taxon>
        <taxon>Lophotrochozoa</taxon>
        <taxon>Mollusca</taxon>
        <taxon>Bivalvia</taxon>
        <taxon>Autobranchia</taxon>
        <taxon>Pteriomorphia</taxon>
        <taxon>Pectinida</taxon>
        <taxon>Pectinoidea</taxon>
        <taxon>Pectinidae</taxon>
        <taxon>Mizuhopecten</taxon>
    </lineage>
</organism>
<keyword evidence="3" id="KW-1185">Reference proteome</keyword>
<protein>
    <submittedName>
        <fullName evidence="2">Uncharacterized protein</fullName>
    </submittedName>
</protein>
<evidence type="ECO:0000256" key="1">
    <source>
        <dbReference type="SAM" id="SignalP"/>
    </source>
</evidence>
<comment type="caution">
    <text evidence="2">The sequence shown here is derived from an EMBL/GenBank/DDBJ whole genome shotgun (WGS) entry which is preliminary data.</text>
</comment>
<evidence type="ECO:0000313" key="2">
    <source>
        <dbReference type="EMBL" id="OWF37983.1"/>
    </source>
</evidence>
<keyword evidence="1" id="KW-0732">Signal</keyword>
<name>A0A210PNE7_MIZYE</name>
<feature type="chain" id="PRO_5013097909" evidence="1">
    <location>
        <begin position="22"/>
        <end position="367"/>
    </location>
</feature>
<evidence type="ECO:0000313" key="3">
    <source>
        <dbReference type="Proteomes" id="UP000242188"/>
    </source>
</evidence>
<dbReference type="EMBL" id="NEDP02005575">
    <property type="protein sequence ID" value="OWF37983.1"/>
    <property type="molecule type" value="Genomic_DNA"/>
</dbReference>
<accession>A0A210PNE7</accession>
<feature type="signal peptide" evidence="1">
    <location>
        <begin position="1"/>
        <end position="21"/>
    </location>
</feature>
<reference evidence="2 3" key="1">
    <citation type="journal article" date="2017" name="Nat. Ecol. Evol.">
        <title>Scallop genome provides insights into evolution of bilaterian karyotype and development.</title>
        <authorList>
            <person name="Wang S."/>
            <person name="Zhang J."/>
            <person name="Jiao W."/>
            <person name="Li J."/>
            <person name="Xun X."/>
            <person name="Sun Y."/>
            <person name="Guo X."/>
            <person name="Huan P."/>
            <person name="Dong B."/>
            <person name="Zhang L."/>
            <person name="Hu X."/>
            <person name="Sun X."/>
            <person name="Wang J."/>
            <person name="Zhao C."/>
            <person name="Wang Y."/>
            <person name="Wang D."/>
            <person name="Huang X."/>
            <person name="Wang R."/>
            <person name="Lv J."/>
            <person name="Li Y."/>
            <person name="Zhang Z."/>
            <person name="Liu B."/>
            <person name="Lu W."/>
            <person name="Hui Y."/>
            <person name="Liang J."/>
            <person name="Zhou Z."/>
            <person name="Hou R."/>
            <person name="Li X."/>
            <person name="Liu Y."/>
            <person name="Li H."/>
            <person name="Ning X."/>
            <person name="Lin Y."/>
            <person name="Zhao L."/>
            <person name="Xing Q."/>
            <person name="Dou J."/>
            <person name="Li Y."/>
            <person name="Mao J."/>
            <person name="Guo H."/>
            <person name="Dou H."/>
            <person name="Li T."/>
            <person name="Mu C."/>
            <person name="Jiang W."/>
            <person name="Fu Q."/>
            <person name="Fu X."/>
            <person name="Miao Y."/>
            <person name="Liu J."/>
            <person name="Yu Q."/>
            <person name="Li R."/>
            <person name="Liao H."/>
            <person name="Li X."/>
            <person name="Kong Y."/>
            <person name="Jiang Z."/>
            <person name="Chourrout D."/>
            <person name="Li R."/>
            <person name="Bao Z."/>
        </authorList>
    </citation>
    <scope>NUCLEOTIDE SEQUENCE [LARGE SCALE GENOMIC DNA]</scope>
    <source>
        <strain evidence="2 3">PY_sf001</strain>
    </source>
</reference>
<gene>
    <name evidence="2" type="ORF">KP79_PYT14303</name>
</gene>
<dbReference type="Proteomes" id="UP000242188">
    <property type="component" value="Unassembled WGS sequence"/>
</dbReference>
<dbReference type="OrthoDB" id="10382501at2759"/>
<sequence>MMLRYLLVSCVLVQVIAYVTSASVKAKCGKYNHGDTWNHDTLTCLSYRCRDGTIYPKYTGCVKDDKCYDVNQKWKKDCSNFQCVSYTHGNMTVFETKLDMQCTVNTKGKNKCKPNGSEWKEGCDFKRCDVTTSQSAQTAKMQYSAQVINVKQGCQVGKKCYYNGDNWFQKCVWYTCKVTSLFAKAVGVPGCTNKKKCFKVGTFRSYKNKNGCYKYLCKQTNEEVGWKLISAGCNDKGQCRDNKSTWRDKDGNCMEKKCVSIVENGNQKLSIEEKPYGCKDGKICRDFGKTWMDSGCSLHKCRLSYGAAFNDVLRTVCKDKTGVCKDWNSGAFEGLVKKGNKKAYFKNCKCQKDGENGSVMTCTDAAP</sequence>